<keyword evidence="3" id="KW-1185">Reference proteome</keyword>
<feature type="region of interest" description="Disordered" evidence="1">
    <location>
        <begin position="1"/>
        <end position="25"/>
    </location>
</feature>
<feature type="compositionally biased region" description="Polar residues" evidence="1">
    <location>
        <begin position="9"/>
        <end position="19"/>
    </location>
</feature>
<reference evidence="2" key="3">
    <citation type="journal article" date="2017" name="Nature">
        <title>Genome sequence of the progenitor of the wheat D genome Aegilops tauschii.</title>
        <authorList>
            <person name="Luo M.C."/>
            <person name="Gu Y.Q."/>
            <person name="Puiu D."/>
            <person name="Wang H."/>
            <person name="Twardziok S.O."/>
            <person name="Deal K.R."/>
            <person name="Huo N."/>
            <person name="Zhu T."/>
            <person name="Wang L."/>
            <person name="Wang Y."/>
            <person name="McGuire P.E."/>
            <person name="Liu S."/>
            <person name="Long H."/>
            <person name="Ramasamy R.K."/>
            <person name="Rodriguez J.C."/>
            <person name="Van S.L."/>
            <person name="Yuan L."/>
            <person name="Wang Z."/>
            <person name="Xia Z."/>
            <person name="Xiao L."/>
            <person name="Anderson O.D."/>
            <person name="Ouyang S."/>
            <person name="Liang Y."/>
            <person name="Zimin A.V."/>
            <person name="Pertea G."/>
            <person name="Qi P."/>
            <person name="Bennetzen J.L."/>
            <person name="Dai X."/>
            <person name="Dawson M.W."/>
            <person name="Muller H.G."/>
            <person name="Kugler K."/>
            <person name="Rivarola-Duarte L."/>
            <person name="Spannagl M."/>
            <person name="Mayer K.F.X."/>
            <person name="Lu F.H."/>
            <person name="Bevan M.W."/>
            <person name="Leroy P."/>
            <person name="Li P."/>
            <person name="You F.M."/>
            <person name="Sun Q."/>
            <person name="Liu Z."/>
            <person name="Lyons E."/>
            <person name="Wicker T."/>
            <person name="Salzberg S.L."/>
            <person name="Devos K.M."/>
            <person name="Dvorak J."/>
        </authorList>
    </citation>
    <scope>NUCLEOTIDE SEQUENCE [LARGE SCALE GENOMIC DNA]</scope>
    <source>
        <strain evidence="2">cv. AL8/78</strain>
    </source>
</reference>
<organism evidence="2 3">
    <name type="scientific">Aegilops tauschii subsp. strangulata</name>
    <name type="common">Goatgrass</name>
    <dbReference type="NCBI Taxonomy" id="200361"/>
    <lineage>
        <taxon>Eukaryota</taxon>
        <taxon>Viridiplantae</taxon>
        <taxon>Streptophyta</taxon>
        <taxon>Embryophyta</taxon>
        <taxon>Tracheophyta</taxon>
        <taxon>Spermatophyta</taxon>
        <taxon>Magnoliopsida</taxon>
        <taxon>Liliopsida</taxon>
        <taxon>Poales</taxon>
        <taxon>Poaceae</taxon>
        <taxon>BOP clade</taxon>
        <taxon>Pooideae</taxon>
        <taxon>Triticodae</taxon>
        <taxon>Triticeae</taxon>
        <taxon>Triticinae</taxon>
        <taxon>Aegilops</taxon>
    </lineage>
</organism>
<dbReference type="EnsemblPlants" id="AET6Gv20338400.5">
    <property type="protein sequence ID" value="AET6Gv20338400.5"/>
    <property type="gene ID" value="AET6Gv20338400"/>
</dbReference>
<reference evidence="3" key="1">
    <citation type="journal article" date="2014" name="Science">
        <title>Ancient hybridizations among the ancestral genomes of bread wheat.</title>
        <authorList>
            <consortium name="International Wheat Genome Sequencing Consortium,"/>
            <person name="Marcussen T."/>
            <person name="Sandve S.R."/>
            <person name="Heier L."/>
            <person name="Spannagl M."/>
            <person name="Pfeifer M."/>
            <person name="Jakobsen K.S."/>
            <person name="Wulff B.B."/>
            <person name="Steuernagel B."/>
            <person name="Mayer K.F."/>
            <person name="Olsen O.A."/>
        </authorList>
    </citation>
    <scope>NUCLEOTIDE SEQUENCE [LARGE SCALE GENOMIC DNA]</scope>
    <source>
        <strain evidence="3">cv. AL8/78</strain>
    </source>
</reference>
<evidence type="ECO:0000313" key="2">
    <source>
        <dbReference type="EnsemblPlants" id="AET6Gv20338400.5"/>
    </source>
</evidence>
<proteinExistence type="predicted"/>
<protein>
    <submittedName>
        <fullName evidence="2">Uncharacterized protein</fullName>
    </submittedName>
</protein>
<name>A0A453NDL2_AEGTS</name>
<accession>A0A453NDL2</accession>
<evidence type="ECO:0000313" key="3">
    <source>
        <dbReference type="Proteomes" id="UP000015105"/>
    </source>
</evidence>
<sequence length="76" mass="8500">MESTRSGEVKSLTTPPSKRTTPKGAIIAGTSKCQDKLFTQITTLHHHCHPVCYMQPTYCRHQKPHHLESESLANEG</sequence>
<reference evidence="3" key="2">
    <citation type="journal article" date="2017" name="Nat. Plants">
        <title>The Aegilops tauschii genome reveals multiple impacts of transposons.</title>
        <authorList>
            <person name="Zhao G."/>
            <person name="Zou C."/>
            <person name="Li K."/>
            <person name="Wang K."/>
            <person name="Li T."/>
            <person name="Gao L."/>
            <person name="Zhang X."/>
            <person name="Wang H."/>
            <person name="Yang Z."/>
            <person name="Liu X."/>
            <person name="Jiang W."/>
            <person name="Mao L."/>
            <person name="Kong X."/>
            <person name="Jiao Y."/>
            <person name="Jia J."/>
        </authorList>
    </citation>
    <scope>NUCLEOTIDE SEQUENCE [LARGE SCALE GENOMIC DNA]</scope>
    <source>
        <strain evidence="3">cv. AL8/78</strain>
    </source>
</reference>
<dbReference type="Gramene" id="AET6Gv20338400.5">
    <property type="protein sequence ID" value="AET6Gv20338400.5"/>
    <property type="gene ID" value="AET6Gv20338400"/>
</dbReference>
<reference evidence="2" key="5">
    <citation type="journal article" date="2021" name="G3 (Bethesda)">
        <title>Aegilops tauschii genome assembly Aet v5.0 features greater sequence contiguity and improved annotation.</title>
        <authorList>
            <person name="Wang L."/>
            <person name="Zhu T."/>
            <person name="Rodriguez J.C."/>
            <person name="Deal K.R."/>
            <person name="Dubcovsky J."/>
            <person name="McGuire P.E."/>
            <person name="Lux T."/>
            <person name="Spannagl M."/>
            <person name="Mayer K.F.X."/>
            <person name="Baldrich P."/>
            <person name="Meyers B.C."/>
            <person name="Huo N."/>
            <person name="Gu Y.Q."/>
            <person name="Zhou H."/>
            <person name="Devos K.M."/>
            <person name="Bennetzen J.L."/>
            <person name="Unver T."/>
            <person name="Budak H."/>
            <person name="Gulick P.J."/>
            <person name="Galiba G."/>
            <person name="Kalapos B."/>
            <person name="Nelson D.R."/>
            <person name="Li P."/>
            <person name="You F.M."/>
            <person name="Luo M.C."/>
            <person name="Dvorak J."/>
        </authorList>
    </citation>
    <scope>NUCLEOTIDE SEQUENCE [LARGE SCALE GENOMIC DNA]</scope>
    <source>
        <strain evidence="2">cv. AL8/78</strain>
    </source>
</reference>
<dbReference type="Proteomes" id="UP000015105">
    <property type="component" value="Chromosome 6D"/>
</dbReference>
<reference evidence="2" key="4">
    <citation type="submission" date="2019-03" db="UniProtKB">
        <authorList>
            <consortium name="EnsemblPlants"/>
        </authorList>
    </citation>
    <scope>IDENTIFICATION</scope>
</reference>
<dbReference type="AlphaFoldDB" id="A0A453NDL2"/>
<evidence type="ECO:0000256" key="1">
    <source>
        <dbReference type="SAM" id="MobiDB-lite"/>
    </source>
</evidence>